<dbReference type="InParanoid" id="A0A316YAI0"/>
<organism evidence="2 3">
    <name type="scientific">Acaromyces ingoldii</name>
    <dbReference type="NCBI Taxonomy" id="215250"/>
    <lineage>
        <taxon>Eukaryota</taxon>
        <taxon>Fungi</taxon>
        <taxon>Dikarya</taxon>
        <taxon>Basidiomycota</taxon>
        <taxon>Ustilaginomycotina</taxon>
        <taxon>Exobasidiomycetes</taxon>
        <taxon>Exobasidiales</taxon>
        <taxon>Cryptobasidiaceae</taxon>
        <taxon>Acaromyces</taxon>
    </lineage>
</organism>
<name>A0A316YAI0_9BASI</name>
<sequence length="108" mass="11307">MHGHPEAGLAGPASLPRLVWLLVKPRAHLGFPMQVLFTARIAPYSSTLLDGTASRLKQVLIPITSIASSQSRVLSTTFPRVRPTTTSPRASATTTTPTASATTTGSGL</sequence>
<proteinExistence type="predicted"/>
<evidence type="ECO:0000313" key="2">
    <source>
        <dbReference type="EMBL" id="PWN86840.1"/>
    </source>
</evidence>
<reference evidence="2 3" key="1">
    <citation type="journal article" date="2018" name="Mol. Biol. Evol.">
        <title>Broad Genomic Sampling Reveals a Smut Pathogenic Ancestry of the Fungal Clade Ustilaginomycotina.</title>
        <authorList>
            <person name="Kijpornyongpan T."/>
            <person name="Mondo S.J."/>
            <person name="Barry K."/>
            <person name="Sandor L."/>
            <person name="Lee J."/>
            <person name="Lipzen A."/>
            <person name="Pangilinan J."/>
            <person name="LaButti K."/>
            <person name="Hainaut M."/>
            <person name="Henrissat B."/>
            <person name="Grigoriev I.V."/>
            <person name="Spatafora J.W."/>
            <person name="Aime M.C."/>
        </authorList>
    </citation>
    <scope>NUCLEOTIDE SEQUENCE [LARGE SCALE GENOMIC DNA]</scope>
    <source>
        <strain evidence="2 3">MCA 4198</strain>
    </source>
</reference>
<feature type="compositionally biased region" description="Low complexity" evidence="1">
    <location>
        <begin position="82"/>
        <end position="108"/>
    </location>
</feature>
<dbReference type="AlphaFoldDB" id="A0A316YAI0"/>
<dbReference type="EMBL" id="KZ819642">
    <property type="protein sequence ID" value="PWN86840.1"/>
    <property type="molecule type" value="Genomic_DNA"/>
</dbReference>
<evidence type="ECO:0000256" key="1">
    <source>
        <dbReference type="SAM" id="MobiDB-lite"/>
    </source>
</evidence>
<accession>A0A316YAI0</accession>
<keyword evidence="3" id="KW-1185">Reference proteome</keyword>
<gene>
    <name evidence="2" type="ORF">FA10DRAFT_201079</name>
</gene>
<dbReference type="GeneID" id="37040357"/>
<protein>
    <submittedName>
        <fullName evidence="2">Uncharacterized protein</fullName>
    </submittedName>
</protein>
<dbReference type="RefSeq" id="XP_025374038.1">
    <property type="nucleotide sequence ID" value="XM_025518441.1"/>
</dbReference>
<feature type="region of interest" description="Disordered" evidence="1">
    <location>
        <begin position="77"/>
        <end position="108"/>
    </location>
</feature>
<evidence type="ECO:0000313" key="3">
    <source>
        <dbReference type="Proteomes" id="UP000245768"/>
    </source>
</evidence>
<dbReference type="Proteomes" id="UP000245768">
    <property type="component" value="Unassembled WGS sequence"/>
</dbReference>